<dbReference type="InterPro" id="IPR021858">
    <property type="entry name" value="Fun_TF"/>
</dbReference>
<evidence type="ECO:0000313" key="3">
    <source>
        <dbReference type="Proteomes" id="UP001276659"/>
    </source>
</evidence>
<feature type="compositionally biased region" description="Low complexity" evidence="1">
    <location>
        <begin position="138"/>
        <end position="157"/>
    </location>
</feature>
<feature type="compositionally biased region" description="Polar residues" evidence="1">
    <location>
        <begin position="298"/>
        <end position="309"/>
    </location>
</feature>
<dbReference type="EMBL" id="JASNWA010000003">
    <property type="protein sequence ID" value="KAK3178602.1"/>
    <property type="molecule type" value="Genomic_DNA"/>
</dbReference>
<protein>
    <submittedName>
        <fullName evidence="2">Uncharacterized protein</fullName>
    </submittedName>
</protein>
<feature type="compositionally biased region" description="Low complexity" evidence="1">
    <location>
        <begin position="312"/>
        <end position="327"/>
    </location>
</feature>
<sequence>MNANEEDEGPSLSGFYSYKNTFDASTVWVDVPKQLTFFNTSNPYEDPGTPELDGRMSSHNPSPYAQQQPDQWNIDRQLRDTNLGTPSALHSHGLEALSAAALYHPPEANMTPQSMSPHTRNHDTPFDPSHSYDEHGVSSGSPSATTSTSNNLNFLLNPASDMNSPIDPSLMSPEINQARPTSNGKAAARNNTQGSRPDGEAESEHKVAYLLRHFSESPGQWSARSHPLIKHAACAYAAKQLGRAKRKKAIHGGICSHQASMEIYDDQSIDWEWEGAFHYDKSITLLMETMQEDPNEPSPGSNDITTQEWEASRSSQSNNVESSSRFSNGAKTRLGCDEVVAATAILCVYEFVSATGAAWSRHLNGTKSLLDIAEGSMMPLDMPAFDSFPSQRRTPSKARRATFWNFARQDYVAAFINECQTRLDTENVQLWREAGLLLSDDGFVLPSNTTESGLPEHGVMKEDMISNALIWLSSRLCNYIAAGEGFNPVPAGDRTENPLDDVPGDIGKSQKSLLQKWTSIWDQFDVWYAGLPATFRPSARIKSNINRPFRDIRLFPPGDNDNPFDEIWYSIPMCGATMQHYHMARIILLINKPHETTARRTTIGTRLKSYRDIIEELVHHCYEICGIASSRPEASVRVHSTQPLFVAGQCLTHHRERKVILDLLRGISTDLGWATEYRAQQLTKEWGWVTDSRLVNI</sequence>
<feature type="region of interest" description="Disordered" evidence="1">
    <location>
        <begin position="106"/>
        <end position="203"/>
    </location>
</feature>
<dbReference type="Pfam" id="PF11951">
    <property type="entry name" value="Fungal_trans_2"/>
    <property type="match status" value="1"/>
</dbReference>
<keyword evidence="3" id="KW-1185">Reference proteome</keyword>
<proteinExistence type="predicted"/>
<name>A0AAE0DQ36_9LECA</name>
<feature type="region of interest" description="Disordered" evidence="1">
    <location>
        <begin position="291"/>
        <end position="327"/>
    </location>
</feature>
<feature type="compositionally biased region" description="Polar residues" evidence="1">
    <location>
        <begin position="57"/>
        <end position="69"/>
    </location>
</feature>
<organism evidence="2 3">
    <name type="scientific">Lepraria neglecta</name>
    <dbReference type="NCBI Taxonomy" id="209136"/>
    <lineage>
        <taxon>Eukaryota</taxon>
        <taxon>Fungi</taxon>
        <taxon>Dikarya</taxon>
        <taxon>Ascomycota</taxon>
        <taxon>Pezizomycotina</taxon>
        <taxon>Lecanoromycetes</taxon>
        <taxon>OSLEUM clade</taxon>
        <taxon>Lecanoromycetidae</taxon>
        <taxon>Lecanorales</taxon>
        <taxon>Lecanorineae</taxon>
        <taxon>Stereocaulaceae</taxon>
        <taxon>Lepraria</taxon>
    </lineage>
</organism>
<evidence type="ECO:0000313" key="2">
    <source>
        <dbReference type="EMBL" id="KAK3178602.1"/>
    </source>
</evidence>
<evidence type="ECO:0000256" key="1">
    <source>
        <dbReference type="SAM" id="MobiDB-lite"/>
    </source>
</evidence>
<dbReference type="AlphaFoldDB" id="A0AAE0DQ36"/>
<accession>A0AAE0DQ36</accession>
<gene>
    <name evidence="2" type="ORF">OEA41_000739</name>
</gene>
<feature type="compositionally biased region" description="Basic and acidic residues" evidence="1">
    <location>
        <begin position="120"/>
        <end position="136"/>
    </location>
</feature>
<comment type="caution">
    <text evidence="2">The sequence shown here is derived from an EMBL/GenBank/DDBJ whole genome shotgun (WGS) entry which is preliminary data.</text>
</comment>
<dbReference type="Proteomes" id="UP001276659">
    <property type="component" value="Unassembled WGS sequence"/>
</dbReference>
<feature type="compositionally biased region" description="Polar residues" evidence="1">
    <location>
        <begin position="174"/>
        <end position="195"/>
    </location>
</feature>
<reference evidence="2" key="1">
    <citation type="submission" date="2022-11" db="EMBL/GenBank/DDBJ databases">
        <title>Chromosomal genome sequence assembly and mating type (MAT) locus characterization of the leprose asexual lichenized fungus Lepraria neglecta (Nyl.) Erichsen.</title>
        <authorList>
            <person name="Allen J.L."/>
            <person name="Pfeffer B."/>
        </authorList>
    </citation>
    <scope>NUCLEOTIDE SEQUENCE</scope>
    <source>
        <strain evidence="2">Allen 5258</strain>
    </source>
</reference>
<feature type="region of interest" description="Disordered" evidence="1">
    <location>
        <begin position="38"/>
        <end position="69"/>
    </location>
</feature>